<evidence type="ECO:0000256" key="3">
    <source>
        <dbReference type="ARBA" id="ARBA00021007"/>
    </source>
</evidence>
<evidence type="ECO:0000256" key="8">
    <source>
        <dbReference type="ARBA" id="ARBA00049551"/>
    </source>
</evidence>
<accession>A0A0F6Q0U0</accession>
<evidence type="ECO:0000256" key="2">
    <source>
        <dbReference type="ARBA" id="ARBA00008472"/>
    </source>
</evidence>
<keyword evidence="5 9" id="KW-0812">Transmembrane</keyword>
<keyword evidence="9" id="KW-0679">Respiratory chain</keyword>
<keyword evidence="9" id="KW-0830">Ubiquinone</keyword>
<protein>
    <recommendedName>
        <fullName evidence="3 9">NADH-ubiquinone oxidoreductase chain 3</fullName>
        <ecNumber evidence="9">7.1.1.2</ecNumber>
    </recommendedName>
</protein>
<keyword evidence="9" id="KW-0249">Electron transport</keyword>
<keyword evidence="9 10" id="KW-0496">Mitochondrion</keyword>
<feature type="transmembrane region" description="Helical" evidence="9">
    <location>
        <begin position="53"/>
        <end position="73"/>
    </location>
</feature>
<dbReference type="AlphaFoldDB" id="A0A0F6Q0U0"/>
<evidence type="ECO:0000256" key="5">
    <source>
        <dbReference type="ARBA" id="ARBA00022692"/>
    </source>
</evidence>
<organism evidence="10">
    <name type="scientific">Gnathostomula armata</name>
    <dbReference type="NCBI Taxonomy" id="231613"/>
    <lineage>
        <taxon>Eukaryota</taxon>
        <taxon>Metazoa</taxon>
        <taxon>Spiralia</taxon>
        <taxon>Gnathifera</taxon>
        <taxon>Gnathostomulida</taxon>
        <taxon>Bursovaginoidea</taxon>
        <taxon>Gnathostomulidae</taxon>
        <taxon>Gnathostomula</taxon>
    </lineage>
</organism>
<sequence length="116" mass="14031">MFFYMIILIFIFCLILILVMFFLNMKMSLNLEKSSMFECGLDFYESYSKNFSFRFLMVAILFLLFDLEIMILLPVTWEIFNFFSISSLLFFLFIFFFLVLILNKEVKDSALLWMSN</sequence>
<comment type="function">
    <text evidence="9">Core subunit of the mitochondrial membrane respiratory chain NADH dehydrogenase (Complex I) which catalyzes electron transfer from NADH through the respiratory chain, using ubiquinone as an electron acceptor. Essential for the catalytic activity of complex I.</text>
</comment>
<keyword evidence="7 9" id="KW-0472">Membrane</keyword>
<evidence type="ECO:0000256" key="6">
    <source>
        <dbReference type="ARBA" id="ARBA00022989"/>
    </source>
</evidence>
<evidence type="ECO:0000256" key="1">
    <source>
        <dbReference type="ARBA" id="ARBA00004370"/>
    </source>
</evidence>
<proteinExistence type="inferred from homology"/>
<gene>
    <name evidence="10" type="primary">nad3</name>
</gene>
<feature type="transmembrane region" description="Helical" evidence="9">
    <location>
        <begin position="6"/>
        <end position="25"/>
    </location>
</feature>
<dbReference type="GO" id="GO:0030964">
    <property type="term" value="C:NADH dehydrogenase complex"/>
    <property type="evidence" value="ECO:0007669"/>
    <property type="project" value="TreeGrafter"/>
</dbReference>
<evidence type="ECO:0000256" key="4">
    <source>
        <dbReference type="ARBA" id="ARBA00022448"/>
    </source>
</evidence>
<keyword evidence="6 9" id="KW-1133">Transmembrane helix</keyword>
<keyword evidence="9" id="KW-1278">Translocase</keyword>
<evidence type="ECO:0000256" key="9">
    <source>
        <dbReference type="RuleBase" id="RU003640"/>
    </source>
</evidence>
<dbReference type="PANTHER" id="PTHR11058:SF9">
    <property type="entry name" value="NADH-UBIQUINONE OXIDOREDUCTASE CHAIN 3"/>
    <property type="match status" value="1"/>
</dbReference>
<reference evidence="10" key="1">
    <citation type="journal article" date="2015" name="Mol. Phylogenet. Evol.">
        <title>Elucidating the phylogenetic position of Gnathostomulida and first mitochondrial genomes of Gnathostomulida, Gastrotricha and Polycladida (Platyhelminthes).</title>
        <authorList>
            <person name="Golombek A."/>
            <person name="Tobergte S."/>
            <person name="Struck T.H."/>
        </authorList>
    </citation>
    <scope>NUCLEOTIDE SEQUENCE</scope>
</reference>
<keyword evidence="9" id="KW-0520">NAD</keyword>
<dbReference type="EC" id="7.1.1.2" evidence="9"/>
<comment type="subcellular location">
    <subcellularLocation>
        <location evidence="1">Membrane</location>
    </subcellularLocation>
    <subcellularLocation>
        <location evidence="9">Mitochondrion membrane</location>
        <topology evidence="9">Multi-pass membrane protein</topology>
    </subcellularLocation>
</comment>
<comment type="catalytic activity">
    <reaction evidence="8 9">
        <text>a ubiquinone + NADH + 5 H(+)(in) = a ubiquinol + NAD(+) + 4 H(+)(out)</text>
        <dbReference type="Rhea" id="RHEA:29091"/>
        <dbReference type="Rhea" id="RHEA-COMP:9565"/>
        <dbReference type="Rhea" id="RHEA-COMP:9566"/>
        <dbReference type="ChEBI" id="CHEBI:15378"/>
        <dbReference type="ChEBI" id="CHEBI:16389"/>
        <dbReference type="ChEBI" id="CHEBI:17976"/>
        <dbReference type="ChEBI" id="CHEBI:57540"/>
        <dbReference type="ChEBI" id="CHEBI:57945"/>
        <dbReference type="EC" id="7.1.1.2"/>
    </reaction>
</comment>
<evidence type="ECO:0000313" key="10">
    <source>
        <dbReference type="EMBL" id="AKD00020.1"/>
    </source>
</evidence>
<feature type="transmembrane region" description="Helical" evidence="9">
    <location>
        <begin position="79"/>
        <end position="102"/>
    </location>
</feature>
<dbReference type="InterPro" id="IPR000440">
    <property type="entry name" value="NADH_UbQ/plastoQ_OxRdtase_su3"/>
</dbReference>
<dbReference type="GO" id="GO:0008137">
    <property type="term" value="F:NADH dehydrogenase (ubiquinone) activity"/>
    <property type="evidence" value="ECO:0007669"/>
    <property type="project" value="UniProtKB-UniRule"/>
</dbReference>
<dbReference type="InterPro" id="IPR038430">
    <property type="entry name" value="NDAH_ubi_oxred_su3_sf"/>
</dbReference>
<dbReference type="Pfam" id="PF00507">
    <property type="entry name" value="Oxidored_q4"/>
    <property type="match status" value="1"/>
</dbReference>
<geneLocation type="mitochondrion" evidence="10"/>
<comment type="similarity">
    <text evidence="2 9">Belongs to the complex I subunit 3 family.</text>
</comment>
<dbReference type="EMBL" id="KP965860">
    <property type="protein sequence ID" value="AKD00020.1"/>
    <property type="molecule type" value="Genomic_DNA"/>
</dbReference>
<keyword evidence="4 9" id="KW-0813">Transport</keyword>
<evidence type="ECO:0000256" key="7">
    <source>
        <dbReference type="ARBA" id="ARBA00023136"/>
    </source>
</evidence>
<dbReference type="Gene3D" id="1.20.58.1610">
    <property type="entry name" value="NADH:ubiquinone/plastoquinone oxidoreductase, chain 3"/>
    <property type="match status" value="1"/>
</dbReference>
<dbReference type="PANTHER" id="PTHR11058">
    <property type="entry name" value="NADH-UBIQUINONE OXIDOREDUCTASE CHAIN 3"/>
    <property type="match status" value="1"/>
</dbReference>
<dbReference type="GO" id="GO:0031966">
    <property type="term" value="C:mitochondrial membrane"/>
    <property type="evidence" value="ECO:0007669"/>
    <property type="project" value="UniProtKB-SubCell"/>
</dbReference>
<name>A0A0F6Q0U0_9BILA</name>